<evidence type="ECO:0000313" key="1">
    <source>
        <dbReference type="EMBL" id="OQM73839.1"/>
    </source>
</evidence>
<evidence type="ECO:0000313" key="2">
    <source>
        <dbReference type="Proteomes" id="UP000191905"/>
    </source>
</evidence>
<organism evidence="1 2">
    <name type="scientific">Manganibacter manganicus</name>
    <dbReference type="NCBI Taxonomy" id="1873176"/>
    <lineage>
        <taxon>Bacteria</taxon>
        <taxon>Pseudomonadati</taxon>
        <taxon>Pseudomonadota</taxon>
        <taxon>Alphaproteobacteria</taxon>
        <taxon>Hyphomicrobiales</taxon>
        <taxon>Phyllobacteriaceae</taxon>
        <taxon>Manganibacter</taxon>
    </lineage>
</organism>
<dbReference type="Proteomes" id="UP000191905">
    <property type="component" value="Unassembled WGS sequence"/>
</dbReference>
<gene>
    <name evidence="1" type="ORF">BFN67_23185</name>
</gene>
<protein>
    <submittedName>
        <fullName evidence="1">Uncharacterized protein</fullName>
    </submittedName>
</protein>
<dbReference type="AlphaFoldDB" id="A0A1V8RLK7"/>
<sequence length="181" mass="20252">MYEWMKARGSENFGDAQWPYVPNFEDEFSPITLGQTARRKNRERMRGGGHNNIGRARLCSNISTDRIEIFREIPNVAEAFNAVFAIGTRRNSDIANATDREIGFGYLIFFKKMMESRDEDGHGMALLLPISPQLVRAIIGSDIGSASIVVNIPDVQFDDSANLRIEQVPGSGCLQRCSHRG</sequence>
<reference evidence="1 2" key="1">
    <citation type="journal article" date="2016" name="Int. J. Syst. Evol. Microbiol.">
        <title>Pseudaminobacter manganicus sp. nov., isolated from sludge of a manganese mine.</title>
        <authorList>
            <person name="Li J."/>
            <person name="Huang J."/>
            <person name="Liao S."/>
            <person name="Wang G."/>
        </authorList>
    </citation>
    <scope>NUCLEOTIDE SEQUENCE [LARGE SCALE GENOMIC DNA]</scope>
    <source>
        <strain evidence="1 2">JH-7</strain>
    </source>
</reference>
<proteinExistence type="predicted"/>
<name>A0A1V8RLK7_9HYPH</name>
<comment type="caution">
    <text evidence="1">The sequence shown here is derived from an EMBL/GenBank/DDBJ whole genome shotgun (WGS) entry which is preliminary data.</text>
</comment>
<keyword evidence="2" id="KW-1185">Reference proteome</keyword>
<accession>A0A1V8RLK7</accession>
<dbReference type="EMBL" id="MDET01000048">
    <property type="protein sequence ID" value="OQM73839.1"/>
    <property type="molecule type" value="Genomic_DNA"/>
</dbReference>
<dbReference type="STRING" id="1873176.BFN67_23185"/>